<dbReference type="RefSeq" id="WP_173814990.1">
    <property type="nucleotide sequence ID" value="NZ_JAAITX010000007.1"/>
</dbReference>
<evidence type="ECO:0000313" key="4">
    <source>
        <dbReference type="EMBL" id="NSK15262.1"/>
    </source>
</evidence>
<dbReference type="AlphaFoldDB" id="A0A850HIN8"/>
<dbReference type="PANTHER" id="PTHR43479:SF11">
    <property type="entry name" value="ACREF_ENVCD OPERON REPRESSOR-RELATED"/>
    <property type="match status" value="1"/>
</dbReference>
<dbReference type="InterPro" id="IPR009057">
    <property type="entry name" value="Homeodomain-like_sf"/>
</dbReference>
<sequence>MEKAQKKKRKGELTKERIHKCAMELFTNFGFENVTIVQICEAAGVTKRTFYYHFSSKDDILSDINEYVGIHSQELLNSFAEPSSNVDILWKLLGSYSENAKELGPSIINRLYTTTLQGKETAVFPEEMYLYQTVIRVIRNAQFEHEIPVTSPAENLAYALYHAFRSVSFTWAAGNSQGDLMDNYRAVFDTILGLDSGKG</sequence>
<evidence type="ECO:0000256" key="2">
    <source>
        <dbReference type="PROSITE-ProRule" id="PRU00335"/>
    </source>
</evidence>
<keyword evidence="6" id="KW-1185">Reference proteome</keyword>
<dbReference type="Pfam" id="PF00440">
    <property type="entry name" value="TetR_N"/>
    <property type="match status" value="1"/>
</dbReference>
<proteinExistence type="predicted"/>
<dbReference type="PRINTS" id="PR00455">
    <property type="entry name" value="HTHTETR"/>
</dbReference>
<dbReference type="Proteomes" id="UP000528555">
    <property type="component" value="Unassembled WGS sequence"/>
</dbReference>
<gene>
    <name evidence="5" type="ORF">G5A66_10380</name>
    <name evidence="4" type="ORF">G5A75_10405</name>
</gene>
<organism evidence="5 6">
    <name type="scientific">Dorea phocaeensis</name>
    <dbReference type="NCBI Taxonomy" id="2040291"/>
    <lineage>
        <taxon>Bacteria</taxon>
        <taxon>Bacillati</taxon>
        <taxon>Bacillota</taxon>
        <taxon>Clostridia</taxon>
        <taxon>Lachnospirales</taxon>
        <taxon>Lachnospiraceae</taxon>
        <taxon>Dorea</taxon>
    </lineage>
</organism>
<evidence type="ECO:0000259" key="3">
    <source>
        <dbReference type="PROSITE" id="PS50977"/>
    </source>
</evidence>
<evidence type="ECO:0000313" key="6">
    <source>
        <dbReference type="Proteomes" id="UP000528555"/>
    </source>
</evidence>
<dbReference type="GO" id="GO:0003677">
    <property type="term" value="F:DNA binding"/>
    <property type="evidence" value="ECO:0007669"/>
    <property type="project" value="UniProtKB-UniRule"/>
</dbReference>
<dbReference type="InterPro" id="IPR023772">
    <property type="entry name" value="DNA-bd_HTH_TetR-type_CS"/>
</dbReference>
<feature type="domain" description="HTH tetR-type" evidence="3">
    <location>
        <begin position="12"/>
        <end position="72"/>
    </location>
</feature>
<dbReference type="SUPFAM" id="SSF46689">
    <property type="entry name" value="Homeodomain-like"/>
    <property type="match status" value="1"/>
</dbReference>
<dbReference type="InterPro" id="IPR050624">
    <property type="entry name" value="HTH-type_Tx_Regulator"/>
</dbReference>
<name>A0A850HIN8_9FIRM</name>
<dbReference type="PANTHER" id="PTHR43479">
    <property type="entry name" value="ACREF/ENVCD OPERON REPRESSOR-RELATED"/>
    <property type="match status" value="1"/>
</dbReference>
<evidence type="ECO:0000313" key="5">
    <source>
        <dbReference type="EMBL" id="NVH59035.1"/>
    </source>
</evidence>
<evidence type="ECO:0000256" key="1">
    <source>
        <dbReference type="ARBA" id="ARBA00023125"/>
    </source>
</evidence>
<evidence type="ECO:0000313" key="7">
    <source>
        <dbReference type="Proteomes" id="UP000701680"/>
    </source>
</evidence>
<dbReference type="PROSITE" id="PS01081">
    <property type="entry name" value="HTH_TETR_1"/>
    <property type="match status" value="1"/>
</dbReference>
<dbReference type="EMBL" id="JAAITX010000007">
    <property type="protein sequence ID" value="NVH59035.1"/>
    <property type="molecule type" value="Genomic_DNA"/>
</dbReference>
<dbReference type="EMBL" id="JAAIUO010000007">
    <property type="protein sequence ID" value="NSK15262.1"/>
    <property type="molecule type" value="Genomic_DNA"/>
</dbReference>
<dbReference type="InterPro" id="IPR001647">
    <property type="entry name" value="HTH_TetR"/>
</dbReference>
<comment type="caution">
    <text evidence="5">The sequence shown here is derived from an EMBL/GenBank/DDBJ whole genome shotgun (WGS) entry which is preliminary data.</text>
</comment>
<dbReference type="Proteomes" id="UP000701680">
    <property type="component" value="Unassembled WGS sequence"/>
</dbReference>
<feature type="DNA-binding region" description="H-T-H motif" evidence="2">
    <location>
        <begin position="35"/>
        <end position="54"/>
    </location>
</feature>
<reference evidence="6 7" key="1">
    <citation type="journal article" date="2020" name="Cell Host Microbe">
        <title>Functional and Genomic Variation between Human-Derived Isolates of Lachnospiraceae Reveals Inter- and Intra-Species Diversity.</title>
        <authorList>
            <person name="Sorbara M.T."/>
            <person name="Littmann E.R."/>
            <person name="Fontana E."/>
            <person name="Moody T.U."/>
            <person name="Kohout C.E."/>
            <person name="Gjonbalaj M."/>
            <person name="Eaton V."/>
            <person name="Seok R."/>
            <person name="Leiner I.M."/>
            <person name="Pamer E.G."/>
        </authorList>
    </citation>
    <scope>NUCLEOTIDE SEQUENCE [LARGE SCALE GENOMIC DNA]</scope>
    <source>
        <strain evidence="5 6">MSK.17.11</strain>
        <strain evidence="4 7">MSK.17.38</strain>
    </source>
</reference>
<protein>
    <submittedName>
        <fullName evidence="5">TetR/AcrR family transcriptional regulator</fullName>
    </submittedName>
</protein>
<dbReference type="Gene3D" id="1.10.357.10">
    <property type="entry name" value="Tetracycline Repressor, domain 2"/>
    <property type="match status" value="1"/>
</dbReference>
<reference evidence="5" key="2">
    <citation type="submission" date="2020-02" db="EMBL/GenBank/DDBJ databases">
        <authorList>
            <person name="Littmann E."/>
            <person name="Sorbara M."/>
        </authorList>
    </citation>
    <scope>NUCLEOTIDE SEQUENCE</scope>
    <source>
        <strain evidence="5">MSK.17.11</strain>
        <strain evidence="4">MSK.17.38</strain>
    </source>
</reference>
<keyword evidence="1 2" id="KW-0238">DNA-binding</keyword>
<dbReference type="PROSITE" id="PS50977">
    <property type="entry name" value="HTH_TETR_2"/>
    <property type="match status" value="1"/>
</dbReference>
<accession>A0A850HIN8</accession>